<keyword evidence="4" id="KW-1185">Reference proteome</keyword>
<dbReference type="PANTHER" id="PTHR37574">
    <property type="entry name" value="LIPASE B"/>
    <property type="match status" value="1"/>
</dbReference>
<name>A0A2X0LQH2_9BASI</name>
<proteinExistence type="predicted"/>
<dbReference type="PANTHER" id="PTHR37574:SF1">
    <property type="entry name" value="LIPASE B"/>
    <property type="match status" value="1"/>
</dbReference>
<feature type="chain" id="PRO_5030060275" evidence="1">
    <location>
        <begin position="17"/>
        <end position="366"/>
    </location>
</feature>
<dbReference type="Proteomes" id="UP000249723">
    <property type="component" value="Unassembled WGS sequence"/>
</dbReference>
<dbReference type="InterPro" id="IPR053228">
    <property type="entry name" value="Stereospecific_Lipase"/>
</dbReference>
<dbReference type="STRING" id="289078.A0A2X0LQH2"/>
<dbReference type="InterPro" id="IPR000073">
    <property type="entry name" value="AB_hydrolase_1"/>
</dbReference>
<dbReference type="InterPro" id="IPR029058">
    <property type="entry name" value="AB_hydrolase_fold"/>
</dbReference>
<protein>
    <submittedName>
        <fullName evidence="3">BZ3500_MvSof-1268-A1-R1_Chr8-1g09913 protein</fullName>
    </submittedName>
</protein>
<organism evidence="3 4">
    <name type="scientific">Microbotryum saponariae</name>
    <dbReference type="NCBI Taxonomy" id="289078"/>
    <lineage>
        <taxon>Eukaryota</taxon>
        <taxon>Fungi</taxon>
        <taxon>Dikarya</taxon>
        <taxon>Basidiomycota</taxon>
        <taxon>Pucciniomycotina</taxon>
        <taxon>Microbotryomycetes</taxon>
        <taxon>Microbotryales</taxon>
        <taxon>Microbotryaceae</taxon>
        <taxon>Microbotryum</taxon>
    </lineage>
</organism>
<sequence length="366" mass="38235">MFLLSVACAAVATTLAMPIINQVQVTNEPTLSVTMDLAARLITCVPGLSNAPGGTVLLGEIWPLSDGARMSCLTRYFLLLVHGTGSKGSESWASGPYVRVLPITGKRYKPCYIDLPNRSIGDAQLTAEYVVAAIKFLAPRSSTKKVAVIGHSQGAGLNIPWALQFWPSTQALVSSFIALAGDFHGTTTSVLLCGTAVSFCAASVKQQTKGSRYLAAQNSAAMGSARSALVPTTSIFTRLDDVIQPEGPTNAEATSFLPGASNFALQDATICGSIHYANHVAMLTDSAAFGLAKAALENPTAPVFDRSYCSHIRESPASSFTGLGGLLSGGMADMLAIARSSVEGIRAEPALKSYVCERGFATQCAD</sequence>
<gene>
    <name evidence="3" type="ORF">BZ3500_MVSOF-1268-A1-R1_CHR8-1G09913</name>
</gene>
<dbReference type="AlphaFoldDB" id="A0A2X0LQH2"/>
<evidence type="ECO:0000313" key="4">
    <source>
        <dbReference type="Proteomes" id="UP000249723"/>
    </source>
</evidence>
<dbReference type="EMBL" id="FMWP01000087">
    <property type="protein sequence ID" value="SCZ95964.1"/>
    <property type="molecule type" value="Genomic_DNA"/>
</dbReference>
<evidence type="ECO:0000256" key="1">
    <source>
        <dbReference type="SAM" id="SignalP"/>
    </source>
</evidence>
<evidence type="ECO:0000313" key="3">
    <source>
        <dbReference type="EMBL" id="SCZ95964.1"/>
    </source>
</evidence>
<dbReference type="SUPFAM" id="SSF53474">
    <property type="entry name" value="alpha/beta-Hydrolases"/>
    <property type="match status" value="1"/>
</dbReference>
<dbReference type="Gene3D" id="3.40.50.1820">
    <property type="entry name" value="alpha/beta hydrolase"/>
    <property type="match status" value="1"/>
</dbReference>
<accession>A0A2X0LQH2</accession>
<dbReference type="OrthoDB" id="4605274at2759"/>
<keyword evidence="1" id="KW-0732">Signal</keyword>
<feature type="signal peptide" evidence="1">
    <location>
        <begin position="1"/>
        <end position="16"/>
    </location>
</feature>
<feature type="domain" description="AB hydrolase-1" evidence="2">
    <location>
        <begin position="78"/>
        <end position="201"/>
    </location>
</feature>
<reference evidence="4" key="1">
    <citation type="submission" date="2016-10" db="EMBL/GenBank/DDBJ databases">
        <authorList>
            <person name="Jeantristanb JTB J.-T."/>
            <person name="Ricardo R."/>
        </authorList>
    </citation>
    <scope>NUCLEOTIDE SEQUENCE [LARGE SCALE GENOMIC DNA]</scope>
</reference>
<dbReference type="Pfam" id="PF12697">
    <property type="entry name" value="Abhydrolase_6"/>
    <property type="match status" value="1"/>
</dbReference>
<evidence type="ECO:0000259" key="2">
    <source>
        <dbReference type="Pfam" id="PF12697"/>
    </source>
</evidence>